<evidence type="ECO:0000259" key="2">
    <source>
        <dbReference type="SMART" id="SM00717"/>
    </source>
</evidence>
<dbReference type="OrthoDB" id="272624at2759"/>
<feature type="compositionally biased region" description="Polar residues" evidence="1">
    <location>
        <begin position="847"/>
        <end position="879"/>
    </location>
</feature>
<feature type="compositionally biased region" description="Basic and acidic residues" evidence="1">
    <location>
        <begin position="399"/>
        <end position="408"/>
    </location>
</feature>
<feature type="compositionally biased region" description="Low complexity" evidence="1">
    <location>
        <begin position="36"/>
        <end position="60"/>
    </location>
</feature>
<evidence type="ECO:0000256" key="1">
    <source>
        <dbReference type="SAM" id="MobiDB-lite"/>
    </source>
</evidence>
<dbReference type="InterPro" id="IPR001005">
    <property type="entry name" value="SANT/Myb"/>
</dbReference>
<dbReference type="InterPro" id="IPR039467">
    <property type="entry name" value="TFIIIB_B''_Myb"/>
</dbReference>
<gene>
    <name evidence="3" type="ORF">GOP47_0021711</name>
</gene>
<reference evidence="3" key="1">
    <citation type="submission" date="2021-01" db="EMBL/GenBank/DDBJ databases">
        <title>Adiantum capillus-veneris genome.</title>
        <authorList>
            <person name="Fang Y."/>
            <person name="Liao Q."/>
        </authorList>
    </citation>
    <scope>NUCLEOTIDE SEQUENCE</scope>
    <source>
        <strain evidence="3">H3</strain>
        <tissue evidence="3">Leaf</tissue>
    </source>
</reference>
<sequence>MFSSLEALDADDNLHAAPVPRQGAFQPKAKPRARKAGAGPARTPSSVPASKAKSLPSSASNPLDKSEQQNDVTRLQEAVETAVERNLESQSVGITPEVSNQVGIETGPTHNSGLADASLINSADFTAEPDSNLNIHAPSESQATSALHEPRVFDEASGNPVSAILEFQESVVVPSQVLSEQDAIGCLSILSEEKQSEALTLVSDAPSAFDELLASHTFVPSQVLSEQDAIGCLSILSEEKHSEALTLVSDAPSAFDELLASHTFVPVVAEVEHVTEVGAPYSIEDLPSSSLLETTGASRKKKKPRKDRQDDLLVVVDQGGLVLAKDAPIHDSGTTSNSEAKPLKKKKKRTLDDANEQQERVSVEPTSNTQKKTKRAKAASFAASVPAGDAYSEETMQEEVAKRAAESVKKKKKRHNPAQDGRDDGKDNTIGEASSKKKKKTSFTCASDSAAEPAVEVNGAKGIAQEAVSITVMKQEVGDVHTLLDASKRKRRKPAKFLDGADDELVNVIIKGNSELAMENGRQESQIGGQQDFEENDLLAELFPSLPKKISKLKESKFASFNATADATASQPSREGGRKATAAEEKEKKKFKKFVRQRRRVDRRAMNPADPDLDPKKMTMKDIIRLAEAKERMLKKDNAKKAKNGDQVTVNEPEREPESHESTCLAPQVQIVDGQIVINEHSLVINAHPKADIRTYKRVEETHAKLNYHSYMKRTRTQTWRPDETERFYQALREFGTNFGMIQHLFPGRTRKQVFLKYKKEERCSPLRISEAMRVKPCDTSHFLEVMSSLNLLPSDIPDELESGQASVPMEFSSKMEIGENSCSPGVSERQRVDAAECAHKLDEQSVDSMNQEAHDGSSNSPCNIEAFSSGQPSGNQELMSEEATKPNEIAKPSLKALLHATYGPFPWEDLSSCIFYTSPQRSAVDVSRMQNYSFPCIPWFPANDCRRHLVGSNDTGCILQCSVGIAEYEAGIWRRAILFRHGVEICFADLCRLLGYLPTLQEKNMGRKDPLWFEHLKAEVMNSWSGGSGGGDIKARNMELCSFLSKQLLVWIQTSRIWLDIQPLETPEGELQVVWEDVCAVARLHCHGCQSEPSFSLGGSS</sequence>
<dbReference type="GO" id="GO:0000126">
    <property type="term" value="C:transcription factor TFIIIB complex"/>
    <property type="evidence" value="ECO:0007669"/>
    <property type="project" value="TreeGrafter"/>
</dbReference>
<feature type="region of interest" description="Disordered" evidence="1">
    <location>
        <begin position="844"/>
        <end position="884"/>
    </location>
</feature>
<dbReference type="SUPFAM" id="SSF46689">
    <property type="entry name" value="Homeodomain-like"/>
    <property type="match status" value="1"/>
</dbReference>
<comment type="caution">
    <text evidence="3">The sequence shown here is derived from an EMBL/GenBank/DDBJ whole genome shotgun (WGS) entry which is preliminary data.</text>
</comment>
<feature type="domain" description="Myb-like" evidence="2">
    <location>
        <begin position="716"/>
        <end position="764"/>
    </location>
</feature>
<feature type="compositionally biased region" description="Basic and acidic residues" evidence="1">
    <location>
        <begin position="652"/>
        <end position="661"/>
    </location>
</feature>
<feature type="region of interest" description="Disordered" evidence="1">
    <location>
        <begin position="1"/>
        <end position="115"/>
    </location>
</feature>
<feature type="compositionally biased region" description="Basic and acidic residues" evidence="1">
    <location>
        <begin position="420"/>
        <end position="429"/>
    </location>
</feature>
<dbReference type="Pfam" id="PF15963">
    <property type="entry name" value="Myb_DNA-bind_7"/>
    <property type="match status" value="1"/>
</dbReference>
<evidence type="ECO:0000313" key="4">
    <source>
        <dbReference type="Proteomes" id="UP000886520"/>
    </source>
</evidence>
<evidence type="ECO:0000313" key="3">
    <source>
        <dbReference type="EMBL" id="KAI5063164.1"/>
    </source>
</evidence>
<dbReference type="GO" id="GO:0001156">
    <property type="term" value="F:TFIIIC-class transcription factor complex binding"/>
    <property type="evidence" value="ECO:0007669"/>
    <property type="project" value="TreeGrafter"/>
</dbReference>
<dbReference type="InterPro" id="IPR009057">
    <property type="entry name" value="Homeodomain-like_sf"/>
</dbReference>
<feature type="compositionally biased region" description="Polar residues" evidence="1">
    <location>
        <begin position="563"/>
        <end position="573"/>
    </location>
</feature>
<dbReference type="Gene3D" id="1.10.10.60">
    <property type="entry name" value="Homeodomain-like"/>
    <property type="match status" value="1"/>
</dbReference>
<proteinExistence type="predicted"/>
<feature type="region of interest" description="Disordered" evidence="1">
    <location>
        <begin position="563"/>
        <end position="589"/>
    </location>
</feature>
<feature type="compositionally biased region" description="Low complexity" evidence="1">
    <location>
        <begin position="378"/>
        <end position="390"/>
    </location>
</feature>
<feature type="compositionally biased region" description="Polar residues" evidence="1">
    <location>
        <begin position="88"/>
        <end position="112"/>
    </location>
</feature>
<dbReference type="CDD" id="cd00167">
    <property type="entry name" value="SANT"/>
    <property type="match status" value="1"/>
</dbReference>
<dbReference type="EMBL" id="JABFUD020000021">
    <property type="protein sequence ID" value="KAI5063164.1"/>
    <property type="molecule type" value="Genomic_DNA"/>
</dbReference>
<feature type="region of interest" description="Disordered" evidence="1">
    <location>
        <begin position="326"/>
        <end position="454"/>
    </location>
</feature>
<name>A0A9D4U9R2_ADICA</name>
<keyword evidence="4" id="KW-1185">Reference proteome</keyword>
<dbReference type="SMART" id="SM00717">
    <property type="entry name" value="SANT"/>
    <property type="match status" value="1"/>
</dbReference>
<accession>A0A9D4U9R2</accession>
<protein>
    <recommendedName>
        <fullName evidence="2">Myb-like domain-containing protein</fullName>
    </recommendedName>
</protein>
<dbReference type="Proteomes" id="UP000886520">
    <property type="component" value="Chromosome 21"/>
</dbReference>
<feature type="region of interest" description="Disordered" evidence="1">
    <location>
        <begin position="636"/>
        <end position="663"/>
    </location>
</feature>
<dbReference type="PANTHER" id="PTHR22929:SF0">
    <property type="entry name" value="TRANSCRIPTION FACTOR TFIIIB COMPONENT B'' HOMOLOG"/>
    <property type="match status" value="1"/>
</dbReference>
<dbReference type="PANTHER" id="PTHR22929">
    <property type="entry name" value="RNA POLYMERASE III TRANSCRIPTION INITIATION FACTOR B"/>
    <property type="match status" value="1"/>
</dbReference>
<dbReference type="AlphaFoldDB" id="A0A9D4U9R2"/>
<dbReference type="GO" id="GO:0070898">
    <property type="term" value="P:RNA polymerase III preinitiation complex assembly"/>
    <property type="evidence" value="ECO:0007669"/>
    <property type="project" value="TreeGrafter"/>
</dbReference>
<feature type="compositionally biased region" description="Basic and acidic residues" evidence="1">
    <location>
        <begin position="575"/>
        <end position="588"/>
    </location>
</feature>
<organism evidence="3 4">
    <name type="scientific">Adiantum capillus-veneris</name>
    <name type="common">Maidenhair fern</name>
    <dbReference type="NCBI Taxonomy" id="13818"/>
    <lineage>
        <taxon>Eukaryota</taxon>
        <taxon>Viridiplantae</taxon>
        <taxon>Streptophyta</taxon>
        <taxon>Embryophyta</taxon>
        <taxon>Tracheophyta</taxon>
        <taxon>Polypodiopsida</taxon>
        <taxon>Polypodiidae</taxon>
        <taxon>Polypodiales</taxon>
        <taxon>Pteridineae</taxon>
        <taxon>Pteridaceae</taxon>
        <taxon>Vittarioideae</taxon>
        <taxon>Adiantum</taxon>
    </lineage>
</organism>